<evidence type="ECO:0000313" key="6">
    <source>
        <dbReference type="Proteomes" id="UP000261284"/>
    </source>
</evidence>
<protein>
    <submittedName>
        <fullName evidence="5">AraC family transcriptional regulator</fullName>
    </submittedName>
</protein>
<evidence type="ECO:0000313" key="5">
    <source>
        <dbReference type="EMBL" id="RFM27034.1"/>
    </source>
</evidence>
<evidence type="ECO:0000256" key="3">
    <source>
        <dbReference type="ARBA" id="ARBA00023163"/>
    </source>
</evidence>
<name>A0A3E1NGR8_9BACT</name>
<dbReference type="PANTHER" id="PTHR46796:SF13">
    <property type="entry name" value="HTH-TYPE TRANSCRIPTIONAL ACTIVATOR RHAS"/>
    <property type="match status" value="1"/>
</dbReference>
<comment type="caution">
    <text evidence="5">The sequence shown here is derived from an EMBL/GenBank/DDBJ whole genome shotgun (WGS) entry which is preliminary data.</text>
</comment>
<feature type="domain" description="HTH araC/xylS-type" evidence="4">
    <location>
        <begin position="197"/>
        <end position="280"/>
    </location>
</feature>
<keyword evidence="3" id="KW-0804">Transcription</keyword>
<dbReference type="InterPro" id="IPR050204">
    <property type="entry name" value="AraC_XylS_family_regulators"/>
</dbReference>
<dbReference type="EMBL" id="QTJU01000006">
    <property type="protein sequence ID" value="RFM27034.1"/>
    <property type="molecule type" value="Genomic_DNA"/>
</dbReference>
<reference evidence="5 6" key="1">
    <citation type="submission" date="2018-08" db="EMBL/GenBank/DDBJ databases">
        <title>Chitinophagaceae sp. K23C18032701, a novel bacterium isolated from forest soil.</title>
        <authorList>
            <person name="Wang C."/>
        </authorList>
    </citation>
    <scope>NUCLEOTIDE SEQUENCE [LARGE SCALE GENOMIC DNA]</scope>
    <source>
        <strain evidence="5 6">K23C18032701</strain>
    </source>
</reference>
<evidence type="ECO:0000259" key="4">
    <source>
        <dbReference type="PROSITE" id="PS01124"/>
    </source>
</evidence>
<organism evidence="5 6">
    <name type="scientific">Deminuibacter soli</name>
    <dbReference type="NCBI Taxonomy" id="2291815"/>
    <lineage>
        <taxon>Bacteria</taxon>
        <taxon>Pseudomonadati</taxon>
        <taxon>Bacteroidota</taxon>
        <taxon>Chitinophagia</taxon>
        <taxon>Chitinophagales</taxon>
        <taxon>Chitinophagaceae</taxon>
        <taxon>Deminuibacter</taxon>
    </lineage>
</organism>
<keyword evidence="6" id="KW-1185">Reference proteome</keyword>
<evidence type="ECO:0000256" key="1">
    <source>
        <dbReference type="ARBA" id="ARBA00023015"/>
    </source>
</evidence>
<dbReference type="AlphaFoldDB" id="A0A3E1NGR8"/>
<dbReference type="Gene3D" id="1.10.10.60">
    <property type="entry name" value="Homeodomain-like"/>
    <property type="match status" value="1"/>
</dbReference>
<dbReference type="PRINTS" id="PR00032">
    <property type="entry name" value="HTHARAC"/>
</dbReference>
<dbReference type="PANTHER" id="PTHR46796">
    <property type="entry name" value="HTH-TYPE TRANSCRIPTIONAL ACTIVATOR RHAS-RELATED"/>
    <property type="match status" value="1"/>
</dbReference>
<dbReference type="InterPro" id="IPR046532">
    <property type="entry name" value="DUF6597"/>
</dbReference>
<dbReference type="Pfam" id="PF20240">
    <property type="entry name" value="DUF6597"/>
    <property type="match status" value="1"/>
</dbReference>
<proteinExistence type="predicted"/>
<sequence length="283" mass="33152">MGNRLKCLHLTTRFIPATMQLRYEEILPHAYLRKDVKCYFIRETDEFIEFETKILPGGYPELIFNLSDIYLYAETENRFNLTPPIDYLGQLTRPLPIKSKGKICMIGIRFYAHAPAYFLRESMDGFNDQVSDLTGLLHSSTQTLYQQLMEANDLQLRIHLIEQFLFSRMANAEKRFDQITLVGDITRYMAANNYFDNVDQVAEKSGFSSRYLQKLFLQYTGLTPKSFLKLNRFRQSLDLLDNKKESLTSIAYNCGYFDQSHFTKEFKLFTGTTPTEYLNEKLL</sequence>
<dbReference type="InterPro" id="IPR018060">
    <property type="entry name" value="HTH_AraC"/>
</dbReference>
<dbReference type="InterPro" id="IPR009057">
    <property type="entry name" value="Homeodomain-like_sf"/>
</dbReference>
<gene>
    <name evidence="5" type="ORF">DXN05_16315</name>
</gene>
<dbReference type="Pfam" id="PF12833">
    <property type="entry name" value="HTH_18"/>
    <property type="match status" value="1"/>
</dbReference>
<dbReference type="GO" id="GO:0003700">
    <property type="term" value="F:DNA-binding transcription factor activity"/>
    <property type="evidence" value="ECO:0007669"/>
    <property type="project" value="InterPro"/>
</dbReference>
<dbReference type="SUPFAM" id="SSF46689">
    <property type="entry name" value="Homeodomain-like"/>
    <property type="match status" value="1"/>
</dbReference>
<keyword evidence="2" id="KW-0238">DNA-binding</keyword>
<dbReference type="Proteomes" id="UP000261284">
    <property type="component" value="Unassembled WGS sequence"/>
</dbReference>
<accession>A0A3E1NGR8</accession>
<dbReference type="PROSITE" id="PS01124">
    <property type="entry name" value="HTH_ARAC_FAMILY_2"/>
    <property type="match status" value="1"/>
</dbReference>
<dbReference type="InterPro" id="IPR020449">
    <property type="entry name" value="Tscrpt_reg_AraC-type_HTH"/>
</dbReference>
<dbReference type="GO" id="GO:0043565">
    <property type="term" value="F:sequence-specific DNA binding"/>
    <property type="evidence" value="ECO:0007669"/>
    <property type="project" value="InterPro"/>
</dbReference>
<evidence type="ECO:0000256" key="2">
    <source>
        <dbReference type="ARBA" id="ARBA00023125"/>
    </source>
</evidence>
<keyword evidence="1" id="KW-0805">Transcription regulation</keyword>
<dbReference type="SMART" id="SM00342">
    <property type="entry name" value="HTH_ARAC"/>
    <property type="match status" value="1"/>
</dbReference>